<evidence type="ECO:0000313" key="4">
    <source>
        <dbReference type="Proteomes" id="UP001596524"/>
    </source>
</evidence>
<evidence type="ECO:0000256" key="1">
    <source>
        <dbReference type="SAM" id="Phobius"/>
    </source>
</evidence>
<dbReference type="Pfam" id="PF13795">
    <property type="entry name" value="HupE_UreJ_2"/>
    <property type="match status" value="1"/>
</dbReference>
<sequence>MSPIARLGLLVGLLSGVVVVLGTAAPAVAHDATTTAYAEVSGAGPDVRVVLDLEYDLLMKSAWLYAEAYEATDPAEQRRRLEAHADAVAAYTLERFQVAYDGSRCAGELAGVPGLTQRGDRAFAVVSLEYRCPGGQGTHELFSALFPDDENFVHSTRTIVHYELDGAEGAAVLAAADPTHAVSDGDPGSTVAVAEGSTWRNLGGFVVLGGEHLLLGPDHLLFLLALLIGARGRRDVVLTATTFTIAHSVTFLLAAIGLVNAPSGIVEPLIALSIVSVATIHLLRRRADSATTRWRLPVVFAFGLLHGLGFAGALGIDERWSWQLLASLLAFNVGLELAQIALVVLLYPIVTLLRRSVAGDQVLVAAAALVAAVALVWFVERLPFGADLAALVLPVGP</sequence>
<dbReference type="EMBL" id="JBHTCH010000025">
    <property type="protein sequence ID" value="MFC7362700.1"/>
    <property type="molecule type" value="Genomic_DNA"/>
</dbReference>
<name>A0ABW2N9Y0_9ACTN</name>
<keyword evidence="1" id="KW-0812">Transmembrane</keyword>
<feature type="transmembrane region" description="Helical" evidence="1">
    <location>
        <begin position="362"/>
        <end position="379"/>
    </location>
</feature>
<keyword evidence="1" id="KW-0472">Membrane</keyword>
<keyword evidence="1" id="KW-1133">Transmembrane helix</keyword>
<feature type="chain" id="PRO_5046990408" evidence="2">
    <location>
        <begin position="30"/>
        <end position="397"/>
    </location>
</feature>
<evidence type="ECO:0000313" key="3">
    <source>
        <dbReference type="EMBL" id="MFC7362700.1"/>
    </source>
</evidence>
<comment type="caution">
    <text evidence="3">The sequence shown here is derived from an EMBL/GenBank/DDBJ whole genome shotgun (WGS) entry which is preliminary data.</text>
</comment>
<reference evidence="4" key="1">
    <citation type="journal article" date="2019" name="Int. J. Syst. Evol. Microbiol.">
        <title>The Global Catalogue of Microorganisms (GCM) 10K type strain sequencing project: providing services to taxonomists for standard genome sequencing and annotation.</title>
        <authorList>
            <consortium name="The Broad Institute Genomics Platform"/>
            <consortium name="The Broad Institute Genome Sequencing Center for Infectious Disease"/>
            <person name="Wu L."/>
            <person name="Ma J."/>
        </authorList>
    </citation>
    <scope>NUCLEOTIDE SEQUENCE [LARGE SCALE GENOMIC DNA]</scope>
    <source>
        <strain evidence="4">FCH27</strain>
    </source>
</reference>
<evidence type="ECO:0000256" key="2">
    <source>
        <dbReference type="SAM" id="SignalP"/>
    </source>
</evidence>
<feature type="signal peptide" evidence="2">
    <location>
        <begin position="1"/>
        <end position="29"/>
    </location>
</feature>
<feature type="transmembrane region" description="Helical" evidence="1">
    <location>
        <begin position="322"/>
        <end position="350"/>
    </location>
</feature>
<organism evidence="3 4">
    <name type="scientific">Nocardioides astragali</name>
    <dbReference type="NCBI Taxonomy" id="1776736"/>
    <lineage>
        <taxon>Bacteria</taxon>
        <taxon>Bacillati</taxon>
        <taxon>Actinomycetota</taxon>
        <taxon>Actinomycetes</taxon>
        <taxon>Propionibacteriales</taxon>
        <taxon>Nocardioidaceae</taxon>
        <taxon>Nocardioides</taxon>
    </lineage>
</organism>
<feature type="transmembrane region" description="Helical" evidence="1">
    <location>
        <begin position="265"/>
        <end position="284"/>
    </location>
</feature>
<proteinExistence type="predicted"/>
<gene>
    <name evidence="3" type="ORF">ACFQO6_20695</name>
</gene>
<accession>A0ABW2N9Y0</accession>
<dbReference type="Proteomes" id="UP001596524">
    <property type="component" value="Unassembled WGS sequence"/>
</dbReference>
<feature type="transmembrane region" description="Helical" evidence="1">
    <location>
        <begin position="205"/>
        <end position="229"/>
    </location>
</feature>
<dbReference type="RefSeq" id="WP_255888885.1">
    <property type="nucleotide sequence ID" value="NZ_JAFMZM010000001.1"/>
</dbReference>
<keyword evidence="4" id="KW-1185">Reference proteome</keyword>
<feature type="transmembrane region" description="Helical" evidence="1">
    <location>
        <begin position="296"/>
        <end position="316"/>
    </location>
</feature>
<feature type="transmembrane region" description="Helical" evidence="1">
    <location>
        <begin position="236"/>
        <end position="259"/>
    </location>
</feature>
<keyword evidence="2" id="KW-0732">Signal</keyword>
<dbReference type="InterPro" id="IPR032809">
    <property type="entry name" value="Put_HupE_UreJ"/>
</dbReference>
<protein>
    <submittedName>
        <fullName evidence="3">HupE/UreJ family protein</fullName>
    </submittedName>
</protein>